<feature type="region of interest" description="Disordered" evidence="1">
    <location>
        <begin position="158"/>
        <end position="185"/>
    </location>
</feature>
<comment type="caution">
    <text evidence="2">The sequence shown here is derived from an EMBL/GenBank/DDBJ whole genome shotgun (WGS) entry which is preliminary data.</text>
</comment>
<feature type="compositionally biased region" description="Polar residues" evidence="1">
    <location>
        <begin position="227"/>
        <end position="238"/>
    </location>
</feature>
<evidence type="ECO:0000313" key="2">
    <source>
        <dbReference type="EMBL" id="PVH18723.1"/>
    </source>
</evidence>
<dbReference type="AlphaFoldDB" id="A0A2V1ANC6"/>
<proteinExistence type="predicted"/>
<reference evidence="2 3" key="1">
    <citation type="submission" date="2017-12" db="EMBL/GenBank/DDBJ databases">
        <title>Genome Sequence of a Multidrug-Resistant Candida haemulonii Isolate from a Patient with Chronic Leg Ulcers in Israel.</title>
        <authorList>
            <person name="Chow N.A."/>
            <person name="Gade L."/>
            <person name="Batra D."/>
            <person name="Rowe L.A."/>
            <person name="Ben-Ami R."/>
            <person name="Loparev V.N."/>
            <person name="Litvintseva A.P."/>
        </authorList>
    </citation>
    <scope>NUCLEOTIDE SEQUENCE [LARGE SCALE GENOMIC DNA]</scope>
    <source>
        <strain evidence="2 3">B11899</strain>
    </source>
</reference>
<organism evidence="2 3">
    <name type="scientific">Candidozyma haemuli</name>
    <dbReference type="NCBI Taxonomy" id="45357"/>
    <lineage>
        <taxon>Eukaryota</taxon>
        <taxon>Fungi</taxon>
        <taxon>Dikarya</taxon>
        <taxon>Ascomycota</taxon>
        <taxon>Saccharomycotina</taxon>
        <taxon>Pichiomycetes</taxon>
        <taxon>Metschnikowiaceae</taxon>
        <taxon>Candidozyma</taxon>
    </lineage>
</organism>
<keyword evidence="3" id="KW-1185">Reference proteome</keyword>
<dbReference type="STRING" id="45357.A0A2V1ANC6"/>
<feature type="compositionally biased region" description="Polar residues" evidence="1">
    <location>
        <begin position="505"/>
        <end position="517"/>
    </location>
</feature>
<evidence type="ECO:0000256" key="1">
    <source>
        <dbReference type="SAM" id="MobiDB-lite"/>
    </source>
</evidence>
<dbReference type="VEuPathDB" id="FungiDB:CXQ85_001009"/>
<dbReference type="RefSeq" id="XP_025339663.1">
    <property type="nucleotide sequence ID" value="XM_025484732.1"/>
</dbReference>
<feature type="compositionally biased region" description="Low complexity" evidence="1">
    <location>
        <begin position="30"/>
        <end position="56"/>
    </location>
</feature>
<evidence type="ECO:0000313" key="3">
    <source>
        <dbReference type="Proteomes" id="UP000244309"/>
    </source>
</evidence>
<protein>
    <submittedName>
        <fullName evidence="2">Uncharacterized protein</fullName>
    </submittedName>
</protein>
<dbReference type="Proteomes" id="UP000244309">
    <property type="component" value="Unassembled WGS sequence"/>
</dbReference>
<feature type="compositionally biased region" description="Low complexity" evidence="1">
    <location>
        <begin position="250"/>
        <end position="273"/>
    </location>
</feature>
<gene>
    <name evidence="2" type="ORF">CXQ85_001009</name>
</gene>
<accession>A0A2V1ANC6</accession>
<feature type="compositionally biased region" description="Low complexity" evidence="1">
    <location>
        <begin position="534"/>
        <end position="573"/>
    </location>
</feature>
<sequence length="607" mass="65422">MLGILDLLNSEDASEATMSQPPPPSESHESSMPGSEESSKSGSKSPSTSDSISTKSFRVSKSLPRSKVHPSLLKSRKLVDIALRHKSGSKRQAGGNFTPESGSSKLHLKSLEAGLRVRLILCPAIYELFRQLTPHTAGRNTIVHVAFDNEKQLLAGKDISPELKEDRLGRGRKQTSNGSSHGFRAAHGFASGYNGSYQNGSSDWGSDQRSDSMSSNGSGFSMADLNGNGSARNGNIDTSVPPDDLDGKNSESNGSDGGDSSSDSSSSGYDGYHDYSNPSDYSHLLGKHSVGPRKAISKRVRLIDNNLVNLAGVSSKVLKSFQVDKEHRAPSAPLSDGVESDDSRPGMVTTFNLLDTAVMSLFGTRTYSLVRVTRSSSNTSDGSVLLKLECAKPGDTRLVDDREFMEDMVASLGREGQTPNNLFIKKVVARPRYKSDMKIYIVPTDKKVSLYVDRRVFECDLINGVIEMDCPTDRYIYTTFPVDDIISDVRNMLNRSNDLSDPESSDSVPNHMTDTSLSTSNLHKWNIPMNDMESSVSSPSSSSLPSLMSNTNSSGSSGSVSSGSDPSSDSTPNASDRAKLTLSSIPNAKMESIEEPVDLKFDTSYVA</sequence>
<dbReference type="OrthoDB" id="3980854at2759"/>
<feature type="region of interest" description="Disordered" evidence="1">
    <location>
        <begin position="496"/>
        <end position="517"/>
    </location>
</feature>
<feature type="region of interest" description="Disordered" evidence="1">
    <location>
        <begin position="1"/>
        <end position="67"/>
    </location>
</feature>
<feature type="region of interest" description="Disordered" evidence="1">
    <location>
        <begin position="530"/>
        <end position="607"/>
    </location>
</feature>
<feature type="region of interest" description="Disordered" evidence="1">
    <location>
        <begin position="199"/>
        <end position="273"/>
    </location>
</feature>
<dbReference type="EMBL" id="PKFO01000001">
    <property type="protein sequence ID" value="PVH18723.1"/>
    <property type="molecule type" value="Genomic_DNA"/>
</dbReference>
<dbReference type="GeneID" id="37006340"/>
<feature type="region of interest" description="Disordered" evidence="1">
    <location>
        <begin position="324"/>
        <end position="343"/>
    </location>
</feature>
<feature type="region of interest" description="Disordered" evidence="1">
    <location>
        <begin position="85"/>
        <end position="104"/>
    </location>
</feature>
<name>A0A2V1ANC6_9ASCO</name>
<feature type="compositionally biased region" description="Low complexity" evidence="1">
    <location>
        <begin position="199"/>
        <end position="221"/>
    </location>
</feature>
<feature type="compositionally biased region" description="Basic and acidic residues" evidence="1">
    <location>
        <begin position="159"/>
        <end position="169"/>
    </location>
</feature>